<reference evidence="2" key="3">
    <citation type="submission" date="2022-01" db="UniProtKB">
        <authorList>
            <consortium name="EnsemblPlants"/>
        </authorList>
    </citation>
    <scope>IDENTIFICATION</scope>
    <source>
        <strain evidence="2">subsp. vulgare</strain>
    </source>
</reference>
<dbReference type="Proteomes" id="UP000011116">
    <property type="component" value="Chromosome 5H"/>
</dbReference>
<reference evidence="3" key="1">
    <citation type="journal article" date="2012" name="Nature">
        <title>A physical, genetic and functional sequence assembly of the barley genome.</title>
        <authorList>
            <consortium name="The International Barley Genome Sequencing Consortium"/>
            <person name="Mayer K.F."/>
            <person name="Waugh R."/>
            <person name="Brown J.W."/>
            <person name="Schulman A."/>
            <person name="Langridge P."/>
            <person name="Platzer M."/>
            <person name="Fincher G.B."/>
            <person name="Muehlbauer G.J."/>
            <person name="Sato K."/>
            <person name="Close T.J."/>
            <person name="Wise R.P."/>
            <person name="Stein N."/>
        </authorList>
    </citation>
    <scope>NUCLEOTIDE SEQUENCE [LARGE SCALE GENOMIC DNA]</scope>
    <source>
        <strain evidence="3">cv. Morex</strain>
    </source>
</reference>
<dbReference type="Gramene" id="HORVU.MOREX.r3.5HG0529360.1">
    <property type="protein sequence ID" value="HORVU.MOREX.r3.5HG0529360.1.CDS1"/>
    <property type="gene ID" value="HORVU.MOREX.r3.5HG0529360"/>
</dbReference>
<protein>
    <submittedName>
        <fullName evidence="2">Uncharacterized protein</fullName>
    </submittedName>
</protein>
<name>A0A8I6YEC6_HORVV</name>
<evidence type="ECO:0000313" key="2">
    <source>
        <dbReference type="EnsemblPlants" id="HORVU.MOREX.r3.5HG0529360.1.CDS1"/>
    </source>
</evidence>
<keyword evidence="3" id="KW-1185">Reference proteome</keyword>
<proteinExistence type="predicted"/>
<organism evidence="2 3">
    <name type="scientific">Hordeum vulgare subsp. vulgare</name>
    <name type="common">Domesticated barley</name>
    <dbReference type="NCBI Taxonomy" id="112509"/>
    <lineage>
        <taxon>Eukaryota</taxon>
        <taxon>Viridiplantae</taxon>
        <taxon>Streptophyta</taxon>
        <taxon>Embryophyta</taxon>
        <taxon>Tracheophyta</taxon>
        <taxon>Spermatophyta</taxon>
        <taxon>Magnoliopsida</taxon>
        <taxon>Liliopsida</taxon>
        <taxon>Poales</taxon>
        <taxon>Poaceae</taxon>
        <taxon>BOP clade</taxon>
        <taxon>Pooideae</taxon>
        <taxon>Triticodae</taxon>
        <taxon>Triticeae</taxon>
        <taxon>Hordeinae</taxon>
        <taxon>Hordeum</taxon>
    </lineage>
</organism>
<accession>A0A8I6YEC6</accession>
<dbReference type="PANTHER" id="PTHR34680">
    <property type="entry name" value="EXPRESSED PROTEIN"/>
    <property type="match status" value="1"/>
</dbReference>
<dbReference type="AlphaFoldDB" id="A0A8I6YEC6"/>
<dbReference type="Gramene" id="HORVU.MOREX.r2.5HG0440340.1">
    <property type="protein sequence ID" value="HORVU.MOREX.r2.5HG0440340.1.CDS.1"/>
    <property type="gene ID" value="HORVU.MOREX.r2.5HG0440340"/>
</dbReference>
<feature type="region of interest" description="Disordered" evidence="1">
    <location>
        <begin position="83"/>
        <end position="107"/>
    </location>
</feature>
<evidence type="ECO:0000256" key="1">
    <source>
        <dbReference type="SAM" id="MobiDB-lite"/>
    </source>
</evidence>
<reference evidence="2" key="2">
    <citation type="submission" date="2020-10" db="EMBL/GenBank/DDBJ databases">
        <authorList>
            <person name="Scholz U."/>
            <person name="Mascher M."/>
            <person name="Fiebig A."/>
        </authorList>
    </citation>
    <scope>NUCLEOTIDE SEQUENCE [LARGE SCALE GENOMIC DNA]</scope>
    <source>
        <strain evidence="2">cv. Morex</strain>
    </source>
</reference>
<dbReference type="PANTHER" id="PTHR34680:SF7">
    <property type="entry name" value="WRC DOMAIN-CONTAINING PROTEIN"/>
    <property type="match status" value="1"/>
</dbReference>
<sequence>MPNGSIKEKTTVNMVDEVTHMDTKTLVGKKNERKPKRNKGIKIKKGVWTCKKWDDKKAHNKRPAVEMGNAFYYYGGFGPSRSTKRHCRSSGRSSVLEEPPIKQQKDEACPKTRFGFSAGQVDDTDHVVPESIRVEEPRLNGSNADILSCDQESSDNEVLGCYEKQLHDITMRKSPFKKRWRKPFKARSLKSLM</sequence>
<dbReference type="EnsemblPlants" id="HORVU.MOREX.r3.5HG0529360.1">
    <property type="protein sequence ID" value="HORVU.MOREX.r3.5HG0529360.1.CDS1"/>
    <property type="gene ID" value="HORVU.MOREX.r3.5HG0529360"/>
</dbReference>
<evidence type="ECO:0000313" key="3">
    <source>
        <dbReference type="Proteomes" id="UP000011116"/>
    </source>
</evidence>